<dbReference type="OrthoDB" id="2566152at2"/>
<feature type="domain" description="PilZ" evidence="1">
    <location>
        <begin position="106"/>
        <end position="215"/>
    </location>
</feature>
<dbReference type="SUPFAM" id="SSF141371">
    <property type="entry name" value="PilZ domain-like"/>
    <property type="match status" value="1"/>
</dbReference>
<gene>
    <name evidence="2" type="ORF">DNH61_07845</name>
</gene>
<protein>
    <submittedName>
        <fullName evidence="2">PilZ domain-containing protein</fullName>
    </submittedName>
</protein>
<proteinExistence type="predicted"/>
<comment type="caution">
    <text evidence="2">The sequence shown here is derived from an EMBL/GenBank/DDBJ whole genome shotgun (WGS) entry which is preliminary data.</text>
</comment>
<sequence length="256" mass="28507">MSMSVPITNSLPYYGSKEGSDITVMLNCKAVVEKKNFIATGVLTYAAGEIIEIELPQFGVFELGESVRIMVYTGAGIYVFQSRVLAKAESALVIINPPENRRRFLDKRQEPRVPVQASAQVLSIYEGPRKTERVLPEPLQVQLDNISLTGTGFVVDMELPLQINTFVKLDIDLGFSLSCRAEIVRKAKESAGLVYGLRFEELSAEHTGKLRAFLLKSQIETYYEEKRRRLLEEATRGPGSSSSIANLVDSGSYFTR</sequence>
<dbReference type="RefSeq" id="WP_111146106.1">
    <property type="nucleotide sequence ID" value="NZ_QKRB01000038.1"/>
</dbReference>
<dbReference type="GO" id="GO:0035438">
    <property type="term" value="F:cyclic-di-GMP binding"/>
    <property type="evidence" value="ECO:0007669"/>
    <property type="project" value="InterPro"/>
</dbReference>
<name>A0A2W1LNA1_9BACL</name>
<dbReference type="EMBL" id="QKRB01000038">
    <property type="protein sequence ID" value="PZD96412.1"/>
    <property type="molecule type" value="Genomic_DNA"/>
</dbReference>
<evidence type="ECO:0000259" key="1">
    <source>
        <dbReference type="Pfam" id="PF07238"/>
    </source>
</evidence>
<keyword evidence="3" id="KW-1185">Reference proteome</keyword>
<evidence type="ECO:0000313" key="2">
    <source>
        <dbReference type="EMBL" id="PZD96412.1"/>
    </source>
</evidence>
<organism evidence="2 3">
    <name type="scientific">Paenibacillus sambharensis</name>
    <dbReference type="NCBI Taxonomy" id="1803190"/>
    <lineage>
        <taxon>Bacteria</taxon>
        <taxon>Bacillati</taxon>
        <taxon>Bacillota</taxon>
        <taxon>Bacilli</taxon>
        <taxon>Bacillales</taxon>
        <taxon>Paenibacillaceae</taxon>
        <taxon>Paenibacillus</taxon>
    </lineage>
</organism>
<dbReference type="Pfam" id="PF07238">
    <property type="entry name" value="PilZ"/>
    <property type="match status" value="1"/>
</dbReference>
<dbReference type="InterPro" id="IPR009875">
    <property type="entry name" value="PilZ_domain"/>
</dbReference>
<dbReference type="AlphaFoldDB" id="A0A2W1LNA1"/>
<reference evidence="2 3" key="1">
    <citation type="submission" date="2018-06" db="EMBL/GenBank/DDBJ databases">
        <title>Paenibacillus imtechensis sp. nov.</title>
        <authorList>
            <person name="Pinnaka A.K."/>
            <person name="Singh H."/>
            <person name="Kaur M."/>
        </authorList>
    </citation>
    <scope>NUCLEOTIDE SEQUENCE [LARGE SCALE GENOMIC DNA]</scope>
    <source>
        <strain evidence="2 3">SMB1</strain>
    </source>
</reference>
<accession>A0A2W1LNA1</accession>
<dbReference type="Gene3D" id="2.40.10.220">
    <property type="entry name" value="predicted glycosyltransferase like domains"/>
    <property type="match status" value="1"/>
</dbReference>
<dbReference type="Proteomes" id="UP000249522">
    <property type="component" value="Unassembled WGS sequence"/>
</dbReference>
<evidence type="ECO:0000313" key="3">
    <source>
        <dbReference type="Proteomes" id="UP000249522"/>
    </source>
</evidence>